<evidence type="ECO:0000256" key="1">
    <source>
        <dbReference type="SAM" id="SignalP"/>
    </source>
</evidence>
<feature type="chain" id="PRO_5045103339" evidence="1">
    <location>
        <begin position="25"/>
        <end position="239"/>
    </location>
</feature>
<gene>
    <name evidence="2" type="ORF">ACFP81_03625</name>
</gene>
<feature type="signal peptide" evidence="1">
    <location>
        <begin position="1"/>
        <end position="24"/>
    </location>
</feature>
<organism evidence="2 3">
    <name type="scientific">Deinococcus lacus</name>
    <dbReference type="NCBI Taxonomy" id="392561"/>
    <lineage>
        <taxon>Bacteria</taxon>
        <taxon>Thermotogati</taxon>
        <taxon>Deinococcota</taxon>
        <taxon>Deinococci</taxon>
        <taxon>Deinococcales</taxon>
        <taxon>Deinococcaceae</taxon>
        <taxon>Deinococcus</taxon>
    </lineage>
</organism>
<sequence length="239" mass="23942">MTSVLRPLCLSLGMLLCGAASAQAQRTLTLPPPAVSALAVEVSGALSGQLVNCPRALSVPAACLYVAQPAPAVQATVRSRLGTRAQGDWKAAGAVSSLVVQGNSAPRYILVTPLGAAETLVILGQASAPAPAVPAGVVRGQPYVLDRDLVGVVDVQALGGGQYRLTPQGGQAVVVTAGQSRARRGESTVDLLAVPVTDGQRLIVPVPALRALGCTLSPTGSSLTVACGSGSVGVRPIVF</sequence>
<dbReference type="Proteomes" id="UP001596297">
    <property type="component" value="Unassembled WGS sequence"/>
</dbReference>
<name>A0ABW1YCP5_9DEIO</name>
<evidence type="ECO:0000313" key="3">
    <source>
        <dbReference type="Proteomes" id="UP001596297"/>
    </source>
</evidence>
<dbReference type="EMBL" id="JBHSWD010000001">
    <property type="protein sequence ID" value="MFC6591207.1"/>
    <property type="molecule type" value="Genomic_DNA"/>
</dbReference>
<proteinExistence type="predicted"/>
<keyword evidence="1" id="KW-0732">Signal</keyword>
<accession>A0ABW1YCP5</accession>
<comment type="caution">
    <text evidence="2">The sequence shown here is derived from an EMBL/GenBank/DDBJ whole genome shotgun (WGS) entry which is preliminary data.</text>
</comment>
<evidence type="ECO:0000313" key="2">
    <source>
        <dbReference type="EMBL" id="MFC6591207.1"/>
    </source>
</evidence>
<keyword evidence="3" id="KW-1185">Reference proteome</keyword>
<dbReference type="RefSeq" id="WP_380082214.1">
    <property type="nucleotide sequence ID" value="NZ_JBHSWD010000001.1"/>
</dbReference>
<reference evidence="3" key="1">
    <citation type="journal article" date="2019" name="Int. J. Syst. Evol. Microbiol.">
        <title>The Global Catalogue of Microorganisms (GCM) 10K type strain sequencing project: providing services to taxonomists for standard genome sequencing and annotation.</title>
        <authorList>
            <consortium name="The Broad Institute Genomics Platform"/>
            <consortium name="The Broad Institute Genome Sequencing Center for Infectious Disease"/>
            <person name="Wu L."/>
            <person name="Ma J."/>
        </authorList>
    </citation>
    <scope>NUCLEOTIDE SEQUENCE [LARGE SCALE GENOMIC DNA]</scope>
    <source>
        <strain evidence="3">CGMCC 1.15772</strain>
    </source>
</reference>
<protein>
    <submittedName>
        <fullName evidence="2">Uncharacterized protein</fullName>
    </submittedName>
</protein>